<geneLocation type="mitochondrion" evidence="5"/>
<evidence type="ECO:0000313" key="4">
    <source>
        <dbReference type="EMBL" id="CEO99967.1"/>
    </source>
</evidence>
<gene>
    <name evidence="4" type="ORF">PBRA_007701</name>
    <name evidence="5" type="ORF">PLBR_LOCUS6813</name>
</gene>
<dbReference type="InterPro" id="IPR004821">
    <property type="entry name" value="Cyt_trans-like"/>
</dbReference>
<dbReference type="STRING" id="37360.A0A0G4IXJ3"/>
<evidence type="ECO:0000256" key="1">
    <source>
        <dbReference type="ARBA" id="ARBA00022679"/>
    </source>
</evidence>
<dbReference type="Proteomes" id="UP000039324">
    <property type="component" value="Unassembled WGS sequence"/>
</dbReference>
<dbReference type="GO" id="GO:0016779">
    <property type="term" value="F:nucleotidyltransferase activity"/>
    <property type="evidence" value="ECO:0007669"/>
    <property type="project" value="UniProtKB-KW"/>
</dbReference>
<dbReference type="PANTHER" id="PTHR43793">
    <property type="entry name" value="FAD SYNTHASE"/>
    <property type="match status" value="1"/>
</dbReference>
<keyword evidence="2" id="KW-0548">Nucleotidyltransferase</keyword>
<proteinExistence type="predicted"/>
<evidence type="ECO:0000259" key="3">
    <source>
        <dbReference type="Pfam" id="PF01467"/>
    </source>
</evidence>
<keyword evidence="6" id="KW-1185">Reference proteome</keyword>
<dbReference type="AlphaFoldDB" id="A0A0G4IXJ3"/>
<dbReference type="InterPro" id="IPR014729">
    <property type="entry name" value="Rossmann-like_a/b/a_fold"/>
</dbReference>
<accession>A0A0G4IXJ3</accession>
<dbReference type="Gene3D" id="3.40.50.620">
    <property type="entry name" value="HUPs"/>
    <property type="match status" value="1"/>
</dbReference>
<dbReference type="OrthoDB" id="17102at2759"/>
<reference evidence="5 7" key="2">
    <citation type="submission" date="2018-03" db="EMBL/GenBank/DDBJ databases">
        <authorList>
            <person name="Fogelqvist J."/>
        </authorList>
    </citation>
    <scope>NUCLEOTIDE SEQUENCE [LARGE SCALE GENOMIC DNA]</scope>
</reference>
<dbReference type="Pfam" id="PF01467">
    <property type="entry name" value="CTP_transf_like"/>
    <property type="match status" value="1"/>
</dbReference>
<dbReference type="SUPFAM" id="SSF52374">
    <property type="entry name" value="Nucleotidylyl transferase"/>
    <property type="match status" value="1"/>
</dbReference>
<evidence type="ECO:0000256" key="2">
    <source>
        <dbReference type="ARBA" id="ARBA00022695"/>
    </source>
</evidence>
<name>A0A0G4IXJ3_PLABS</name>
<reference evidence="4 6" key="1">
    <citation type="submission" date="2015-02" db="EMBL/GenBank/DDBJ databases">
        <authorList>
            <person name="Chooi Y.-H."/>
        </authorList>
    </citation>
    <scope>NUCLEOTIDE SEQUENCE [LARGE SCALE GENOMIC DNA]</scope>
    <source>
        <strain evidence="4">E3</strain>
    </source>
</reference>
<dbReference type="PANTHER" id="PTHR43793:SF1">
    <property type="entry name" value="FAD SYNTHASE"/>
    <property type="match status" value="1"/>
</dbReference>
<evidence type="ECO:0000313" key="7">
    <source>
        <dbReference type="Proteomes" id="UP000290189"/>
    </source>
</evidence>
<sequence length="178" mass="19694">MNVTLSTRRPLVYVGMASDIIHEGHIHIVKVARMHGTVVVGLLTDAAIASYKRQPILSYESRKTVVENIKGVDLVIPQHEHDYRPNLELLRPDFVVHGDDWRSGPQVHVREQVIECLAQWNGILVEPAYTTGISTTEIIERCQLRTAAPVKADDPDAAIVSPPVSIARAVSHESLTPT</sequence>
<organism evidence="4 6">
    <name type="scientific">Plasmodiophora brassicae</name>
    <name type="common">Clubroot disease agent</name>
    <dbReference type="NCBI Taxonomy" id="37360"/>
    <lineage>
        <taxon>Eukaryota</taxon>
        <taxon>Sar</taxon>
        <taxon>Rhizaria</taxon>
        <taxon>Endomyxa</taxon>
        <taxon>Phytomyxea</taxon>
        <taxon>Plasmodiophorida</taxon>
        <taxon>Plasmodiophoridae</taxon>
        <taxon>Plasmodiophora</taxon>
    </lineage>
</organism>
<dbReference type="InterPro" id="IPR050385">
    <property type="entry name" value="Archaeal_FAD_synthase"/>
</dbReference>
<dbReference type="EMBL" id="OVEO01000012">
    <property type="protein sequence ID" value="SPQ99598.1"/>
    <property type="molecule type" value="Genomic_DNA"/>
</dbReference>
<keyword evidence="1" id="KW-0808">Transferase</keyword>
<dbReference type="Proteomes" id="UP000290189">
    <property type="component" value="Unassembled WGS sequence"/>
</dbReference>
<keyword evidence="5" id="KW-0496">Mitochondrion</keyword>
<evidence type="ECO:0000313" key="6">
    <source>
        <dbReference type="Proteomes" id="UP000039324"/>
    </source>
</evidence>
<evidence type="ECO:0000313" key="5">
    <source>
        <dbReference type="EMBL" id="SPQ99598.1"/>
    </source>
</evidence>
<feature type="domain" description="Cytidyltransferase-like" evidence="3">
    <location>
        <begin position="19"/>
        <end position="141"/>
    </location>
</feature>
<protein>
    <recommendedName>
        <fullName evidence="3">Cytidyltransferase-like domain-containing protein</fullName>
    </recommendedName>
</protein>
<dbReference type="NCBIfam" id="TIGR00125">
    <property type="entry name" value="cyt_tran_rel"/>
    <property type="match status" value="1"/>
</dbReference>
<dbReference type="EMBL" id="CDSF01000095">
    <property type="protein sequence ID" value="CEO99967.1"/>
    <property type="molecule type" value="Genomic_DNA"/>
</dbReference>